<organism evidence="1 2">
    <name type="scientific">[Candida] jaroonii</name>
    <dbReference type="NCBI Taxonomy" id="467808"/>
    <lineage>
        <taxon>Eukaryota</taxon>
        <taxon>Fungi</taxon>
        <taxon>Dikarya</taxon>
        <taxon>Ascomycota</taxon>
        <taxon>Saccharomycotina</taxon>
        <taxon>Pichiomycetes</taxon>
        <taxon>Debaryomycetaceae</taxon>
        <taxon>Yamadazyma</taxon>
    </lineage>
</organism>
<evidence type="ECO:0000313" key="1">
    <source>
        <dbReference type="EMBL" id="CAH6721698.1"/>
    </source>
</evidence>
<dbReference type="Proteomes" id="UP001152531">
    <property type="component" value="Unassembled WGS sequence"/>
</dbReference>
<proteinExistence type="predicted"/>
<reference evidence="1" key="1">
    <citation type="submission" date="2022-06" db="EMBL/GenBank/DDBJ databases">
        <authorList>
            <person name="Legras J.-L."/>
            <person name="Devillers H."/>
            <person name="Grondin C."/>
        </authorList>
    </citation>
    <scope>NUCLEOTIDE SEQUENCE</scope>
    <source>
        <strain evidence="1">CLIB 1444</strain>
    </source>
</reference>
<accession>A0ACA9YA50</accession>
<comment type="caution">
    <text evidence="1">The sequence shown here is derived from an EMBL/GenBank/DDBJ whole genome shotgun (WGS) entry which is preliminary data.</text>
</comment>
<protein>
    <submittedName>
        <fullName evidence="1">MIOREX complex component 10</fullName>
    </submittedName>
</protein>
<keyword evidence="2" id="KW-1185">Reference proteome</keyword>
<name>A0ACA9YA50_9ASCO</name>
<gene>
    <name evidence="1" type="ORF">CLIB1444_07S00408</name>
</gene>
<sequence>MLSILKVFRPRLPPVNPWRSVSFYSTIKKKKPISAIERFRRSTNHPENEKNILQLLNTNDTNEISKYLKPVTSITISDSINFNKIMDQLNQKNLSHKVIVPDEVIRVKYESKDILVLSNGTIIGWDFNELQLIELLPIFNGSISEKYEFESDEFDYIEIDELPQNAKNNGNSYMVNDIIVIQNESRTKKLYDKIAFSIGISRSTRLSILENSLEDFLKLTKQNSKNLANGLKITTNEKDIIKATGKLFLLRGKLNLYNELIDTPDLYWSEPTLEKIYQLISTSLDINSRISILNRKLDYATEEQRVFLSLVNEKKSTTLEWTIIVLITVEVIFESYKFIFE</sequence>
<dbReference type="EMBL" id="CALSDN010000007">
    <property type="protein sequence ID" value="CAH6721698.1"/>
    <property type="molecule type" value="Genomic_DNA"/>
</dbReference>
<evidence type="ECO:0000313" key="2">
    <source>
        <dbReference type="Proteomes" id="UP001152531"/>
    </source>
</evidence>